<organism evidence="2">
    <name type="scientific">Aliivibrio wodanis</name>
    <dbReference type="NCBI Taxonomy" id="80852"/>
    <lineage>
        <taxon>Bacteria</taxon>
        <taxon>Pseudomonadati</taxon>
        <taxon>Pseudomonadota</taxon>
        <taxon>Gammaproteobacteria</taxon>
        <taxon>Vibrionales</taxon>
        <taxon>Vibrionaceae</taxon>
        <taxon>Aliivibrio</taxon>
    </lineage>
</organism>
<gene>
    <name evidence="2" type="ORF">AW0309160_04277</name>
</gene>
<dbReference type="Pfam" id="PF11308">
    <property type="entry name" value="Glyco_hydro_129"/>
    <property type="match status" value="1"/>
</dbReference>
<evidence type="ECO:0000256" key="1">
    <source>
        <dbReference type="SAM" id="SignalP"/>
    </source>
</evidence>
<evidence type="ECO:0000313" key="2">
    <source>
        <dbReference type="EMBL" id="VVV06783.1"/>
    </source>
</evidence>
<protein>
    <recommendedName>
        <fullName evidence="3">Glycosyl hydrolase</fullName>
    </recommendedName>
</protein>
<sequence>MPSLLFAFCLFLFSTNSSQAENLTNIQPNSTIKLTKKTASIFINPASLKTDWLLASHSIPVIDSGLRVEKKTQLATDITQLSPSSASWVLSPSGIKINAIFNDVLTLSFSTTANLKIDRNNPIALTWFSLPAKAVNTLLLPFNEGMRIPINHPTLINYIAKTYSGSNTTQDLKMPFWSAKISNNKELKSADVVSYQLITATNNRLLFSVVDKRLHMQASHEFTPLNRNEHFSVQISLGDSELSGAKQYRQWRQHQKLAVPLSKKRQQQPELERLIGASHVYLFGQDLLAVEDVSDWWGLKDWYFTQDDLLPSKEATKELGLLKQGKNWLSAYEKRFLIENINTSINQYFPVKQDNIKNQFDAAQQRKAWLQTQAGAYLINPKRWGQGLSEDMINTLMEAKLTKLWLGLDNWMPAFYQPNIVDKAKAAGYLIGTYDSYNTAIKKGINDNWLTAQLPDDMRKNCAIENANGKQQKGFRGNGFYLHPSCQLEYVEQRINDIILYGRFNSLFLDVDATAMAREDYSAQRQSNETEMLEAFNHRMSSITKKQNIILGSEDGNGLTTQGIAFAHGMETVGFGWTDKEMKTDRISPYFLGAWYPDYKPDFFFKSSEVKEPYKTVYFSPKYSIPLYQTVFHDELINSHHWHTDSIKFSNVQVERDLTMMLYNTPAMIHLNREESNNTSKQRVKTLQHYQTGFLPIHSVLWNTSLIDFSWLDSSGKVQQTTYSDGSIIIANFSNEDHSLSAGMMIPSQSILAILSNNTKIKWAPQ</sequence>
<dbReference type="InterPro" id="IPR021459">
    <property type="entry name" value="GH101-related"/>
</dbReference>
<feature type="chain" id="PRO_5024452474" description="Glycosyl hydrolase" evidence="1">
    <location>
        <begin position="21"/>
        <end position="766"/>
    </location>
</feature>
<evidence type="ECO:0008006" key="3">
    <source>
        <dbReference type="Google" id="ProtNLM"/>
    </source>
</evidence>
<accession>A0A5Q4ZY40</accession>
<proteinExistence type="predicted"/>
<dbReference type="EMBL" id="LR721751">
    <property type="protein sequence ID" value="VVV06783.1"/>
    <property type="molecule type" value="Genomic_DNA"/>
</dbReference>
<keyword evidence="1" id="KW-0732">Signal</keyword>
<reference evidence="2" key="1">
    <citation type="submission" date="2019-09" db="EMBL/GenBank/DDBJ databases">
        <authorList>
            <person name="Hjerde E."/>
        </authorList>
    </citation>
    <scope>NUCLEOTIDE SEQUENCE</scope>
    <source>
        <strain evidence="2">06/09/160</strain>
    </source>
</reference>
<dbReference type="AlphaFoldDB" id="A0A5Q4ZY40"/>
<name>A0A5Q4ZY40_9GAMM</name>
<feature type="signal peptide" evidence="1">
    <location>
        <begin position="1"/>
        <end position="20"/>
    </location>
</feature>